<name>A0ABD2C0X7_VESMC</name>
<protein>
    <submittedName>
        <fullName evidence="1">Uncharacterized protein</fullName>
    </submittedName>
</protein>
<accession>A0ABD2C0X7</accession>
<sequence>MENIVKRSVVSGYLQRCHSTLPVEEVLSEIIALSNSDYDRSSRDTARWYAFQSWIWLSSRYKLLLAGTLILRRTIPSLSSSSSKSFLPLRAVECRHSIVCRELDARSIKLRRRRYPCAILNDIDIATVFYEFPLKSPPGKDKERNLYILRKEREIEIFLEVAPYVFFVLTTSSDEKATSFQQLLSKPVSWCVIDALTPKHYFAMELKSSYPIDREKNSEDRILERERGQLPATEQERTNQEFLASRLGLGLFSE</sequence>
<evidence type="ECO:0000313" key="2">
    <source>
        <dbReference type="Proteomes" id="UP001607303"/>
    </source>
</evidence>
<reference evidence="1 2" key="1">
    <citation type="journal article" date="2024" name="Ann. Entomol. Soc. Am.">
        <title>Genomic analyses of the southern and eastern yellowjacket wasps (Hymenoptera: Vespidae) reveal evolutionary signatures of social life.</title>
        <authorList>
            <person name="Catto M.A."/>
            <person name="Caine P.B."/>
            <person name="Orr S.E."/>
            <person name="Hunt B.G."/>
            <person name="Goodisman M.A.D."/>
        </authorList>
    </citation>
    <scope>NUCLEOTIDE SEQUENCE [LARGE SCALE GENOMIC DNA]</scope>
    <source>
        <strain evidence="1">232</strain>
        <tissue evidence="1">Head and thorax</tissue>
    </source>
</reference>
<dbReference type="AlphaFoldDB" id="A0ABD2C0X7"/>
<proteinExistence type="predicted"/>
<keyword evidence="2" id="KW-1185">Reference proteome</keyword>
<dbReference type="EMBL" id="JAYRBN010000063">
    <property type="protein sequence ID" value="KAL2738660.1"/>
    <property type="molecule type" value="Genomic_DNA"/>
</dbReference>
<gene>
    <name evidence="1" type="ORF">V1477_012019</name>
</gene>
<evidence type="ECO:0000313" key="1">
    <source>
        <dbReference type="EMBL" id="KAL2738660.1"/>
    </source>
</evidence>
<comment type="caution">
    <text evidence="1">The sequence shown here is derived from an EMBL/GenBank/DDBJ whole genome shotgun (WGS) entry which is preliminary data.</text>
</comment>
<organism evidence="1 2">
    <name type="scientific">Vespula maculifrons</name>
    <name type="common">Eastern yellow jacket</name>
    <name type="synonym">Wasp</name>
    <dbReference type="NCBI Taxonomy" id="7453"/>
    <lineage>
        <taxon>Eukaryota</taxon>
        <taxon>Metazoa</taxon>
        <taxon>Ecdysozoa</taxon>
        <taxon>Arthropoda</taxon>
        <taxon>Hexapoda</taxon>
        <taxon>Insecta</taxon>
        <taxon>Pterygota</taxon>
        <taxon>Neoptera</taxon>
        <taxon>Endopterygota</taxon>
        <taxon>Hymenoptera</taxon>
        <taxon>Apocrita</taxon>
        <taxon>Aculeata</taxon>
        <taxon>Vespoidea</taxon>
        <taxon>Vespidae</taxon>
        <taxon>Vespinae</taxon>
        <taxon>Vespula</taxon>
    </lineage>
</organism>
<dbReference type="Proteomes" id="UP001607303">
    <property type="component" value="Unassembled WGS sequence"/>
</dbReference>